<organism evidence="1 2">
    <name type="scientific">Mucilaginibacter myungsuensis</name>
    <dbReference type="NCBI Taxonomy" id="649104"/>
    <lineage>
        <taxon>Bacteria</taxon>
        <taxon>Pseudomonadati</taxon>
        <taxon>Bacteroidota</taxon>
        <taxon>Sphingobacteriia</taxon>
        <taxon>Sphingobacteriales</taxon>
        <taxon>Sphingobacteriaceae</taxon>
        <taxon>Mucilaginibacter</taxon>
    </lineage>
</organism>
<dbReference type="AlphaFoldDB" id="A0A929KYQ8"/>
<evidence type="ECO:0000313" key="1">
    <source>
        <dbReference type="EMBL" id="MBE9663107.1"/>
    </source>
</evidence>
<accession>A0A929KYQ8</accession>
<proteinExistence type="predicted"/>
<dbReference type="RefSeq" id="WP_194112334.1">
    <property type="nucleotide sequence ID" value="NZ_JADFFL010000005.1"/>
</dbReference>
<comment type="caution">
    <text evidence="1">The sequence shown here is derived from an EMBL/GenBank/DDBJ whole genome shotgun (WGS) entry which is preliminary data.</text>
</comment>
<name>A0A929KYQ8_9SPHI</name>
<gene>
    <name evidence="1" type="ORF">IRJ16_14555</name>
</gene>
<reference evidence="1" key="1">
    <citation type="submission" date="2020-10" db="EMBL/GenBank/DDBJ databases">
        <title>Mucilaginibacter mali sp. nov., isolated from rhizosphere soil of apple orchard.</title>
        <authorList>
            <person name="Lee J.-S."/>
            <person name="Kim H.S."/>
            <person name="Kim J.-S."/>
        </authorList>
    </citation>
    <scope>NUCLEOTIDE SEQUENCE</scope>
    <source>
        <strain evidence="1">KCTC 22746</strain>
    </source>
</reference>
<evidence type="ECO:0000313" key="2">
    <source>
        <dbReference type="Proteomes" id="UP000622475"/>
    </source>
</evidence>
<dbReference type="PROSITE" id="PS51257">
    <property type="entry name" value="PROKAR_LIPOPROTEIN"/>
    <property type="match status" value="1"/>
</dbReference>
<protein>
    <submittedName>
        <fullName evidence="1">Uncharacterized protein</fullName>
    </submittedName>
</protein>
<dbReference type="Proteomes" id="UP000622475">
    <property type="component" value="Unassembled WGS sequence"/>
</dbReference>
<dbReference type="EMBL" id="JADFFL010000005">
    <property type="protein sequence ID" value="MBE9663107.1"/>
    <property type="molecule type" value="Genomic_DNA"/>
</dbReference>
<keyword evidence="2" id="KW-1185">Reference proteome</keyword>
<sequence>MKTNLIKCVAVSTVVIFSACGSESPDGIYVAKWKNEFSVADDTIIIKDNIVTKRTGYQKIRNGKLKPKEWSVQRWRFNDPDSPVIEPGEKEISIGTTTYKLIEP</sequence>